<sequence>MRCCISMKNNTLRSVARYVTISPGGFDRGCGAPRAYASDSIRDSKDSASAPTMYLFMHMI</sequence>
<dbReference type="EMBL" id="LT981265">
    <property type="protein sequence ID" value="SPC34866.1"/>
    <property type="molecule type" value="Genomic_DNA"/>
</dbReference>
<accession>A0A2K5AT90</accession>
<dbReference type="Proteomes" id="UP000236248">
    <property type="component" value="Chromosome NCAV"/>
</dbReference>
<organism evidence="1 2">
    <name type="scientific">Candidatus Nitrosocaldus cavascurensis</name>
    <dbReference type="NCBI Taxonomy" id="2058097"/>
    <lineage>
        <taxon>Archaea</taxon>
        <taxon>Nitrososphaerota</taxon>
        <taxon>Nitrososphaeria</taxon>
        <taxon>Candidatus Nitrosocaldales</taxon>
        <taxon>Candidatus Nitrosocaldaceae</taxon>
        <taxon>Candidatus Nitrosocaldus</taxon>
    </lineage>
</organism>
<dbReference type="AlphaFoldDB" id="A0A2K5AT90"/>
<name>A0A2K5AT90_9ARCH</name>
<proteinExistence type="predicted"/>
<dbReference type="KEGG" id="ncv:NCAV_1703"/>
<evidence type="ECO:0000313" key="1">
    <source>
        <dbReference type="EMBL" id="SPC34866.1"/>
    </source>
</evidence>
<reference evidence="2" key="1">
    <citation type="submission" date="2018-01" db="EMBL/GenBank/DDBJ databases">
        <authorList>
            <person name="Kerou L M."/>
        </authorList>
    </citation>
    <scope>NUCLEOTIDE SEQUENCE [LARGE SCALE GENOMIC DNA]</scope>
    <source>
        <strain evidence="2">SCU2</strain>
    </source>
</reference>
<protein>
    <submittedName>
        <fullName evidence="1">Uncharacterized protein</fullName>
    </submittedName>
</protein>
<evidence type="ECO:0000313" key="2">
    <source>
        <dbReference type="Proteomes" id="UP000236248"/>
    </source>
</evidence>
<keyword evidence="2" id="KW-1185">Reference proteome</keyword>
<gene>
    <name evidence="1" type="ORF">NCAV_1703</name>
</gene>